<proteinExistence type="predicted"/>
<feature type="region of interest" description="Disordered" evidence="1">
    <location>
        <begin position="39"/>
        <end position="66"/>
    </location>
</feature>
<protein>
    <submittedName>
        <fullName evidence="2">Uncharacterized protein</fullName>
    </submittedName>
</protein>
<evidence type="ECO:0000256" key="1">
    <source>
        <dbReference type="SAM" id="MobiDB-lite"/>
    </source>
</evidence>
<keyword evidence="3" id="KW-1185">Reference proteome</keyword>
<organism evidence="2 3">
    <name type="scientific">Clarias magur</name>
    <name type="common">Asian catfish</name>
    <name type="synonym">Macropteronotus magur</name>
    <dbReference type="NCBI Taxonomy" id="1594786"/>
    <lineage>
        <taxon>Eukaryota</taxon>
        <taxon>Metazoa</taxon>
        <taxon>Chordata</taxon>
        <taxon>Craniata</taxon>
        <taxon>Vertebrata</taxon>
        <taxon>Euteleostomi</taxon>
        <taxon>Actinopterygii</taxon>
        <taxon>Neopterygii</taxon>
        <taxon>Teleostei</taxon>
        <taxon>Ostariophysi</taxon>
        <taxon>Siluriformes</taxon>
        <taxon>Clariidae</taxon>
        <taxon>Clarias</taxon>
    </lineage>
</organism>
<feature type="region of interest" description="Disordered" evidence="1">
    <location>
        <begin position="1"/>
        <end position="25"/>
    </location>
</feature>
<gene>
    <name evidence="2" type="ORF">DAT39_003855</name>
</gene>
<feature type="non-terminal residue" evidence="2">
    <location>
        <position position="66"/>
    </location>
</feature>
<comment type="caution">
    <text evidence="2">The sequence shown here is derived from an EMBL/GenBank/DDBJ whole genome shotgun (WGS) entry which is preliminary data.</text>
</comment>
<sequence>MRKFVADVSNSRQSRSKSSNDDYDGLATSAEWTAAVYHTNSSGVIGPPCGESKGRRQRKRGSRISK</sequence>
<reference evidence="2" key="1">
    <citation type="submission" date="2020-07" db="EMBL/GenBank/DDBJ databases">
        <title>Clarias magur genome sequencing, assembly and annotation.</title>
        <authorList>
            <person name="Kushwaha B."/>
            <person name="Kumar R."/>
            <person name="Das P."/>
            <person name="Joshi C.G."/>
            <person name="Kumar D."/>
            <person name="Nagpure N.S."/>
            <person name="Pandey M."/>
            <person name="Agarwal S."/>
            <person name="Srivastava S."/>
            <person name="Singh M."/>
            <person name="Sahoo L."/>
            <person name="Jayasankar P."/>
            <person name="Meher P.K."/>
            <person name="Koringa P.G."/>
            <person name="Iquebal M.A."/>
            <person name="Das S.P."/>
            <person name="Bit A."/>
            <person name="Patnaik S."/>
            <person name="Patel N."/>
            <person name="Shah T.M."/>
            <person name="Hinsu A."/>
            <person name="Jena J.K."/>
        </authorList>
    </citation>
    <scope>NUCLEOTIDE SEQUENCE</scope>
    <source>
        <strain evidence="2">CIFAMagur01</strain>
        <tissue evidence="2">Testis</tissue>
    </source>
</reference>
<evidence type="ECO:0000313" key="2">
    <source>
        <dbReference type="EMBL" id="KAF5906432.1"/>
    </source>
</evidence>
<dbReference type="EMBL" id="QNUK01000033">
    <property type="protein sequence ID" value="KAF5906432.1"/>
    <property type="molecule type" value="Genomic_DNA"/>
</dbReference>
<evidence type="ECO:0000313" key="3">
    <source>
        <dbReference type="Proteomes" id="UP000727407"/>
    </source>
</evidence>
<dbReference type="AlphaFoldDB" id="A0A8J4USS0"/>
<name>A0A8J4USS0_CLAMG</name>
<accession>A0A8J4USS0</accession>
<dbReference type="Proteomes" id="UP000727407">
    <property type="component" value="Unassembled WGS sequence"/>
</dbReference>
<feature type="compositionally biased region" description="Basic residues" evidence="1">
    <location>
        <begin position="55"/>
        <end position="66"/>
    </location>
</feature>